<name>A0ACC0JIL1_CHOFU</name>
<reference evidence="1 2" key="1">
    <citation type="journal article" date="2022" name="Genome Biol. Evol.">
        <title>The Spruce Budworm Genome: Reconstructing the Evolutionary History of Antifreeze Proteins.</title>
        <authorList>
            <person name="Beliveau C."/>
            <person name="Gagne P."/>
            <person name="Picq S."/>
            <person name="Vernygora O."/>
            <person name="Keeling C.I."/>
            <person name="Pinkney K."/>
            <person name="Doucet D."/>
            <person name="Wen F."/>
            <person name="Johnston J.S."/>
            <person name="Maaroufi H."/>
            <person name="Boyle B."/>
            <person name="Laroche J."/>
            <person name="Dewar K."/>
            <person name="Juretic N."/>
            <person name="Blackburn G."/>
            <person name="Nisole A."/>
            <person name="Brunet B."/>
            <person name="Brandao M."/>
            <person name="Lumley L."/>
            <person name="Duan J."/>
            <person name="Quan G."/>
            <person name="Lucarotti C.J."/>
            <person name="Roe A.D."/>
            <person name="Sperling F.A.H."/>
            <person name="Levesque R.C."/>
            <person name="Cusson M."/>
        </authorList>
    </citation>
    <scope>NUCLEOTIDE SEQUENCE [LARGE SCALE GENOMIC DNA]</scope>
    <source>
        <strain evidence="1">Glfc:IPQL:Cfum</strain>
    </source>
</reference>
<dbReference type="Proteomes" id="UP001064048">
    <property type="component" value="Chromosome 22"/>
</dbReference>
<organism evidence="1 2">
    <name type="scientific">Choristoneura fumiferana</name>
    <name type="common">Spruce budworm moth</name>
    <name type="synonym">Archips fumiferana</name>
    <dbReference type="NCBI Taxonomy" id="7141"/>
    <lineage>
        <taxon>Eukaryota</taxon>
        <taxon>Metazoa</taxon>
        <taxon>Ecdysozoa</taxon>
        <taxon>Arthropoda</taxon>
        <taxon>Hexapoda</taxon>
        <taxon>Insecta</taxon>
        <taxon>Pterygota</taxon>
        <taxon>Neoptera</taxon>
        <taxon>Endopterygota</taxon>
        <taxon>Lepidoptera</taxon>
        <taxon>Glossata</taxon>
        <taxon>Ditrysia</taxon>
        <taxon>Tortricoidea</taxon>
        <taxon>Tortricidae</taxon>
        <taxon>Tortricinae</taxon>
        <taxon>Choristoneura</taxon>
    </lineage>
</organism>
<proteinExistence type="predicted"/>
<dbReference type="EMBL" id="CM046122">
    <property type="protein sequence ID" value="KAI8423898.1"/>
    <property type="molecule type" value="Genomic_DNA"/>
</dbReference>
<keyword evidence="2" id="KW-1185">Reference proteome</keyword>
<accession>A0ACC0JIL1</accession>
<evidence type="ECO:0000313" key="1">
    <source>
        <dbReference type="EMBL" id="KAI8423898.1"/>
    </source>
</evidence>
<evidence type="ECO:0000313" key="2">
    <source>
        <dbReference type="Proteomes" id="UP001064048"/>
    </source>
</evidence>
<gene>
    <name evidence="1" type="ORF">MSG28_012896</name>
</gene>
<comment type="caution">
    <text evidence="1">The sequence shown here is derived from an EMBL/GenBank/DDBJ whole genome shotgun (WGS) entry which is preliminary data.</text>
</comment>
<sequence>MAQSLLACLVLVAAGSAAAQSRWSRQISSYTADLGDWVPLSSPLDPPTDKKQIAEPRILAEPFPFTRPGGFNQDFAARNYYQPNRPLYLQSMPSVPSAPQNFLSDQGFGQSIRFGLSQPNFPLSQGFVSPQFNFDTAPQLKPRPPVPTNPIKFENFPKSNLPSPQAKPFLNQAPKKPQGPKFVDGYRLENASSDFAFNQKKPQSLQKLKFDAPKTETVIPNKAKSEREEVQLLYVPVESLNRAQFNFRSPVSGPQVVNSDLYPQAVPKQSPIKHTFPSDFQRPVKQSVENIHFGQGYFNYNTQVKDQVPKFSTITTPFPTAPPTTPKPKKLKPHQPPLAVFLTKEARQGTQVKVGDVLASLKNANTIAVLDSVNPLNAPKVFIGPSTLTPPDNFVKFELPYLSNIEHSDSKLRQLPFFVAPLSYHTPDGFAKIPFPSPHVGSVVINSQIKEPAPVTLSTQAADVIPNSYVVSPPANKAQSPVTPKPNFSYYSTVSPKTNAPARQSDFYSFEPQTVTSIRPPKDDGIITAPPKTGSYFLSNINPQYNPQQYVNFPSDNNYNSQEQAKVHKQPEPSTTRAPKTTSKPSSTYSSQLLETHNPYSINQAFHFSTPLDYNNFFDEYKENYSTQQFKPSSSVSPTPSSTPSTTPKPEVVTEKQTYQQNSSPNYLQNYTPEIQYESEIQNSRYPVHNSNEFTTKTEYQPETVNTDSLATVSSANPPTDSQYVETQPPTHDNPTELTEIQTTAGGASLESTRTPYYNQYEISNNSNESKESSTTTTTTTTTTRRTPTRTRGRPRYTTPRTDSNESTTKFTATRRPLRERRPLPTRPRYEPNKITTEKPVRKPAESTESSTKAYVHSTRARVRGRVQYKPSDSDEGQYIKNKGNSKEEDLAYQRDILHQNYPVTLMERTSTVDVEAITEPSPKFSSTKNVDSSATYDTENAYTYERAAVSQPNTNENTFPSRSEGRTETPYVPYVPSTREEYAYHSRSSSAPVDAISYDETSPDVEESFAKQTTPIQKDESAEVISYGTEPASPVTEQSPSYSVSIKQEEPAENENNDAKFLSQEASHETEPEEKVQTTPSYNRVRVRPGVIRQYHQASTEAPKVKERKRPVQAITYRPAFSGRRTTMRIEEIGEDLKTKQVHARPEVQEHRHPVYKPDPTTEASATSASQETSTKRGQFRRRRPTYTTTSTETSSTKKTTYEIKNRFRGRRPTTEKPTEKPEVQTEASSTTVRNTLHSRYSNRPRLSERYNKKPEVEESEDQEPNYSINRPKFAEPESDSWSPKISTDSFKPYNPNEIVDDRKDSPVEETGDDGELDIITARNEYEDILISVTPATNRLNKKLPEIPPTLEAFVEQSKVTKSDSPDAMSTFETMLEEVMKSLEEQDEDEYTTNVMKHKGGEIGEIPPERIISSGDNYSKTTQFDEVTTVEPSADGSSLLHEDEKDRKGRRRGFWKKVKVRPATTESIEAAESQYYSHTVNRLGEPVNSAKITNDKTENLDKTQKVTTYKPTFNIKDIFSDEDIDVIPTVDIPKTNPDVKPETEPKSTTENVLQKETPTEMSPGDLDLGTGSPNPDFIEMTTTTETASEPSDIDRSDGFSLMDYLFGATSSGDEIEDKKDTETKATASFEITTEPSKLKIITTESSSNVMPEEITETTESDDKSETVTEFMEIKKANSTEAVTETTSEVTEKSVVIESSSVSSFMNPANVVSTSMSTEVSHETEICFRGKCIKTNKDIL</sequence>
<protein>
    <submittedName>
        <fullName evidence="1">Uncharacterized protein</fullName>
    </submittedName>
</protein>